<dbReference type="GO" id="GO:0003676">
    <property type="term" value="F:nucleic acid binding"/>
    <property type="evidence" value="ECO:0007669"/>
    <property type="project" value="InterPro"/>
</dbReference>
<evidence type="ECO:0000256" key="5">
    <source>
        <dbReference type="ARBA" id="ARBA00048391"/>
    </source>
</evidence>
<dbReference type="EMBL" id="UINC01007623">
    <property type="protein sequence ID" value="SVA34309.1"/>
    <property type="molecule type" value="Genomic_DNA"/>
</dbReference>
<keyword evidence="4" id="KW-0949">S-adenosyl-L-methionine</keyword>
<dbReference type="InterPro" id="IPR002052">
    <property type="entry name" value="DNA_methylase_N6_adenine_CS"/>
</dbReference>
<dbReference type="InterPro" id="IPR029063">
    <property type="entry name" value="SAM-dependent_MTases_sf"/>
</dbReference>
<evidence type="ECO:0000313" key="8">
    <source>
        <dbReference type="EMBL" id="SVA34309.1"/>
    </source>
</evidence>
<dbReference type="Gene3D" id="3.40.50.150">
    <property type="entry name" value="Vaccinia Virus protein VP39"/>
    <property type="match status" value="1"/>
</dbReference>
<comment type="catalytic activity">
    <reaction evidence="5">
        <text>L-glutaminyl-[peptide chain release factor] + S-adenosyl-L-methionine = N(5)-methyl-L-glutaminyl-[peptide chain release factor] + S-adenosyl-L-homocysteine + H(+)</text>
        <dbReference type="Rhea" id="RHEA:42896"/>
        <dbReference type="Rhea" id="RHEA-COMP:10271"/>
        <dbReference type="Rhea" id="RHEA-COMP:10272"/>
        <dbReference type="ChEBI" id="CHEBI:15378"/>
        <dbReference type="ChEBI" id="CHEBI:30011"/>
        <dbReference type="ChEBI" id="CHEBI:57856"/>
        <dbReference type="ChEBI" id="CHEBI:59789"/>
        <dbReference type="ChEBI" id="CHEBI:61891"/>
        <dbReference type="EC" id="2.1.1.297"/>
    </reaction>
</comment>
<sequence>VDMPVIKNKVWRVIDLINWADEYFSLKGFDEPRQEIEWMLTDILDCERFDLYLRFEEPLTSDQLELLHQWVKRRVKKEPLQYITGHCEFYGRTFIVNKDVFIPRPETERLVDVAIAILKAANKPTVLDMGTGTGCIAVSLAKEIPNSKITGIDISTVAIEVAKINADVHHATVQFEEMDFLMNPYNKKFDMIISNPPYIPLVEMNTLMDDVRLFEPHFALSDGVDGLLFYQRFAMVAPAMINSGGHLILEVGLNTHPNYVLEVFDKASFYDQTLIPDRNGDPRVLKVTVN</sequence>
<proteinExistence type="inferred from homology"/>
<name>A0A381V1Q8_9ZZZZ</name>
<dbReference type="Pfam" id="PF05175">
    <property type="entry name" value="MTS"/>
    <property type="match status" value="1"/>
</dbReference>
<protein>
    <recommendedName>
        <fullName evidence="1">peptide chain release factor N(5)-glutamine methyltransferase</fullName>
        <ecNumber evidence="1">2.1.1.297</ecNumber>
    </recommendedName>
</protein>
<evidence type="ECO:0000256" key="2">
    <source>
        <dbReference type="ARBA" id="ARBA00022603"/>
    </source>
</evidence>
<dbReference type="InterPro" id="IPR040758">
    <property type="entry name" value="PrmC_N"/>
</dbReference>
<evidence type="ECO:0000256" key="4">
    <source>
        <dbReference type="ARBA" id="ARBA00022691"/>
    </source>
</evidence>
<dbReference type="SUPFAM" id="SSF53335">
    <property type="entry name" value="S-adenosyl-L-methionine-dependent methyltransferases"/>
    <property type="match status" value="1"/>
</dbReference>
<dbReference type="Pfam" id="PF17827">
    <property type="entry name" value="PrmC_N"/>
    <property type="match status" value="1"/>
</dbReference>
<keyword evidence="3" id="KW-0808">Transferase</keyword>
<dbReference type="InterPro" id="IPR019874">
    <property type="entry name" value="RF_methyltr_PrmC"/>
</dbReference>
<dbReference type="NCBIfam" id="TIGR00536">
    <property type="entry name" value="hemK_fam"/>
    <property type="match status" value="1"/>
</dbReference>
<organism evidence="8">
    <name type="scientific">marine metagenome</name>
    <dbReference type="NCBI Taxonomy" id="408172"/>
    <lineage>
        <taxon>unclassified sequences</taxon>
        <taxon>metagenomes</taxon>
        <taxon>ecological metagenomes</taxon>
    </lineage>
</organism>
<feature type="domain" description="Methyltransferase small" evidence="6">
    <location>
        <begin position="117"/>
        <end position="198"/>
    </location>
</feature>
<dbReference type="NCBIfam" id="TIGR03534">
    <property type="entry name" value="RF_mod_PrmC"/>
    <property type="match status" value="1"/>
</dbReference>
<gene>
    <name evidence="8" type="ORF">METZ01_LOCUS87163</name>
</gene>
<reference evidence="8" key="1">
    <citation type="submission" date="2018-05" db="EMBL/GenBank/DDBJ databases">
        <authorList>
            <person name="Lanie J.A."/>
            <person name="Ng W.-L."/>
            <person name="Kazmierczak K.M."/>
            <person name="Andrzejewski T.M."/>
            <person name="Davidsen T.M."/>
            <person name="Wayne K.J."/>
            <person name="Tettelin H."/>
            <person name="Glass J.I."/>
            <person name="Rusch D."/>
            <person name="Podicherti R."/>
            <person name="Tsui H.-C.T."/>
            <person name="Winkler M.E."/>
        </authorList>
    </citation>
    <scope>NUCLEOTIDE SEQUENCE</scope>
</reference>
<evidence type="ECO:0000256" key="3">
    <source>
        <dbReference type="ARBA" id="ARBA00022679"/>
    </source>
</evidence>
<feature type="domain" description="Release factor glutamine methyltransferase N-terminal" evidence="7">
    <location>
        <begin position="15"/>
        <end position="85"/>
    </location>
</feature>
<evidence type="ECO:0000256" key="1">
    <source>
        <dbReference type="ARBA" id="ARBA00012771"/>
    </source>
</evidence>
<accession>A0A381V1Q8</accession>
<dbReference type="InterPro" id="IPR050320">
    <property type="entry name" value="N5-glutamine_MTase"/>
</dbReference>
<dbReference type="GO" id="GO:0102559">
    <property type="term" value="F:peptide chain release factor N(5)-glutamine methyltransferase activity"/>
    <property type="evidence" value="ECO:0007669"/>
    <property type="project" value="UniProtKB-EC"/>
</dbReference>
<dbReference type="EC" id="2.1.1.297" evidence="1"/>
<feature type="non-terminal residue" evidence="8">
    <location>
        <position position="1"/>
    </location>
</feature>
<dbReference type="GO" id="GO:0032259">
    <property type="term" value="P:methylation"/>
    <property type="evidence" value="ECO:0007669"/>
    <property type="project" value="UniProtKB-KW"/>
</dbReference>
<dbReference type="PANTHER" id="PTHR18895">
    <property type="entry name" value="HEMK METHYLTRANSFERASE"/>
    <property type="match status" value="1"/>
</dbReference>
<dbReference type="Gene3D" id="1.10.8.10">
    <property type="entry name" value="DNA helicase RuvA subunit, C-terminal domain"/>
    <property type="match status" value="1"/>
</dbReference>
<dbReference type="InterPro" id="IPR007848">
    <property type="entry name" value="Small_mtfrase_dom"/>
</dbReference>
<evidence type="ECO:0000259" key="7">
    <source>
        <dbReference type="Pfam" id="PF17827"/>
    </source>
</evidence>
<dbReference type="InterPro" id="IPR004556">
    <property type="entry name" value="HemK-like"/>
</dbReference>
<dbReference type="CDD" id="cd02440">
    <property type="entry name" value="AdoMet_MTases"/>
    <property type="match status" value="1"/>
</dbReference>
<dbReference type="HAMAP" id="MF_02126">
    <property type="entry name" value="RF_methyltr_PrmC"/>
    <property type="match status" value="1"/>
</dbReference>
<keyword evidence="2" id="KW-0489">Methyltransferase</keyword>
<dbReference type="PROSITE" id="PS00092">
    <property type="entry name" value="N6_MTASE"/>
    <property type="match status" value="1"/>
</dbReference>
<dbReference type="AlphaFoldDB" id="A0A381V1Q8"/>
<dbReference type="PANTHER" id="PTHR18895:SF74">
    <property type="entry name" value="MTRF1L RELEASE FACTOR GLUTAMINE METHYLTRANSFERASE"/>
    <property type="match status" value="1"/>
</dbReference>
<evidence type="ECO:0000259" key="6">
    <source>
        <dbReference type="Pfam" id="PF05175"/>
    </source>
</evidence>